<dbReference type="OrthoDB" id="2869883at2759"/>
<feature type="region of interest" description="Disordered" evidence="1">
    <location>
        <begin position="1"/>
        <end position="21"/>
    </location>
</feature>
<evidence type="ECO:0000256" key="1">
    <source>
        <dbReference type="SAM" id="MobiDB-lite"/>
    </source>
</evidence>
<reference evidence="2" key="1">
    <citation type="submission" date="2020-11" db="EMBL/GenBank/DDBJ databases">
        <authorList>
            <consortium name="DOE Joint Genome Institute"/>
            <person name="Ahrendt S."/>
            <person name="Riley R."/>
            <person name="Andreopoulos W."/>
            <person name="Labutti K."/>
            <person name="Pangilinan J."/>
            <person name="Ruiz-Duenas F.J."/>
            <person name="Barrasa J.M."/>
            <person name="Sanchez-Garcia M."/>
            <person name="Camarero S."/>
            <person name="Miyauchi S."/>
            <person name="Serrano A."/>
            <person name="Linde D."/>
            <person name="Babiker R."/>
            <person name="Drula E."/>
            <person name="Ayuso-Fernandez I."/>
            <person name="Pacheco R."/>
            <person name="Padilla G."/>
            <person name="Ferreira P."/>
            <person name="Barriuso J."/>
            <person name="Kellner H."/>
            <person name="Castanera R."/>
            <person name="Alfaro M."/>
            <person name="Ramirez L."/>
            <person name="Pisabarro A.G."/>
            <person name="Kuo A."/>
            <person name="Tritt A."/>
            <person name="Lipzen A."/>
            <person name="He G."/>
            <person name="Yan M."/>
            <person name="Ng V."/>
            <person name="Cullen D."/>
            <person name="Martin F."/>
            <person name="Rosso M.-N."/>
            <person name="Henrissat B."/>
            <person name="Hibbett D."/>
            <person name="Martinez A.T."/>
            <person name="Grigoriev I.V."/>
        </authorList>
    </citation>
    <scope>NUCLEOTIDE SEQUENCE</scope>
    <source>
        <strain evidence="2">CBS 247.69</strain>
    </source>
</reference>
<dbReference type="SUPFAM" id="SSF81383">
    <property type="entry name" value="F-box domain"/>
    <property type="match status" value="1"/>
</dbReference>
<comment type="caution">
    <text evidence="2">The sequence shown here is derived from an EMBL/GenBank/DDBJ whole genome shotgun (WGS) entry which is preliminary data.</text>
</comment>
<sequence>MSLHITLSSSKPSSQSPNEEQDLPQELVDIIFDHLRDDKVSLRTCSTVCRAWLPPARCRLFRSIDIRCSLLRNTKKYHRLLTSLEESPELAFYIQDLRVDHMLWCIGSQEAESLLGAIFDKMIEIRSLTLQGVYIPALPVHLRESLCSLFALTTLRKLTLIEFNVQSFAELVTLLTTCNDLNCLVLHQIRWEDRGVIENSRGLVRPSVSGPKQVAPPAPPPDTHCFFPRELKLGGVNYRNSRILLNFLGESVEDFELDDIFGHHRFEGRCSIFLIATCSNVETDTPVDKAADFIALGSMTSLRTLRLNPRQSMMSNPGSWVVSLLSSLKASNCLENLFIRSKESHMKSMPGELDWEWYRVVDETLSCSAFPKLRTVDVNVTSIGPKEGPETRNLNSFFPQLGIRGILRARFEYNLAQVTPV</sequence>
<gene>
    <name evidence="2" type="ORF">BDZ94DRAFT_944767</name>
</gene>
<dbReference type="AlphaFoldDB" id="A0A9P6CC31"/>
<dbReference type="InterPro" id="IPR036047">
    <property type="entry name" value="F-box-like_dom_sf"/>
</dbReference>
<proteinExistence type="predicted"/>
<accession>A0A9P6CC31</accession>
<organism evidence="2 3">
    <name type="scientific">Collybia nuda</name>
    <dbReference type="NCBI Taxonomy" id="64659"/>
    <lineage>
        <taxon>Eukaryota</taxon>
        <taxon>Fungi</taxon>
        <taxon>Dikarya</taxon>
        <taxon>Basidiomycota</taxon>
        <taxon>Agaricomycotina</taxon>
        <taxon>Agaricomycetes</taxon>
        <taxon>Agaricomycetidae</taxon>
        <taxon>Agaricales</taxon>
        <taxon>Tricholomatineae</taxon>
        <taxon>Clitocybaceae</taxon>
        <taxon>Collybia</taxon>
    </lineage>
</organism>
<name>A0A9P6CC31_9AGAR</name>
<evidence type="ECO:0000313" key="2">
    <source>
        <dbReference type="EMBL" id="KAF9460206.1"/>
    </source>
</evidence>
<evidence type="ECO:0000313" key="3">
    <source>
        <dbReference type="Proteomes" id="UP000807353"/>
    </source>
</evidence>
<dbReference type="EMBL" id="MU150303">
    <property type="protein sequence ID" value="KAF9460206.1"/>
    <property type="molecule type" value="Genomic_DNA"/>
</dbReference>
<protein>
    <recommendedName>
        <fullName evidence="4">F-box domain-containing protein</fullName>
    </recommendedName>
</protein>
<evidence type="ECO:0008006" key="4">
    <source>
        <dbReference type="Google" id="ProtNLM"/>
    </source>
</evidence>
<keyword evidence="3" id="KW-1185">Reference proteome</keyword>
<dbReference type="Proteomes" id="UP000807353">
    <property type="component" value="Unassembled WGS sequence"/>
</dbReference>
<feature type="compositionally biased region" description="Low complexity" evidence="1">
    <location>
        <begin position="8"/>
        <end position="17"/>
    </location>
</feature>